<evidence type="ECO:0000313" key="2">
    <source>
        <dbReference type="Proteomes" id="UP001330016"/>
    </source>
</evidence>
<sequence length="46" mass="5400">MRHAIATFFKVLLGANRSDRWTEIADENAQANIAKKRQENAEHKYR</sequence>
<name>A0ABU7T1L9_9LACO</name>
<keyword evidence="2" id="KW-1185">Reference proteome</keyword>
<comment type="caution">
    <text evidence="1">The sequence shown here is derived from an EMBL/GenBank/DDBJ whole genome shotgun (WGS) entry which is preliminary data.</text>
</comment>
<reference evidence="1 2" key="1">
    <citation type="submission" date="2023-02" db="EMBL/GenBank/DDBJ databases">
        <title>The predominant lactic acid bacteria and yeasts involved in the spontaneous fermentation of millet during the production of the traditional porridge Hausa koko in Ghana.</title>
        <authorList>
            <person name="Atter A."/>
            <person name="Diaz M."/>
        </authorList>
    </citation>
    <scope>NUCLEOTIDE SEQUENCE [LARGE SCALE GENOMIC DNA]</scope>
    <source>
        <strain evidence="1 2">FI11640</strain>
    </source>
</reference>
<organism evidence="1 2">
    <name type="scientific">Schleiferilactobacillus harbinensis</name>
    <dbReference type="NCBI Taxonomy" id="304207"/>
    <lineage>
        <taxon>Bacteria</taxon>
        <taxon>Bacillati</taxon>
        <taxon>Bacillota</taxon>
        <taxon>Bacilli</taxon>
        <taxon>Lactobacillales</taxon>
        <taxon>Lactobacillaceae</taxon>
        <taxon>Schleiferilactobacillus</taxon>
    </lineage>
</organism>
<dbReference type="RefSeq" id="WP_260301700.1">
    <property type="nucleotide sequence ID" value="NZ_JAQSGJ010000036.1"/>
</dbReference>
<evidence type="ECO:0000313" key="1">
    <source>
        <dbReference type="EMBL" id="MEE6716511.1"/>
    </source>
</evidence>
<accession>A0ABU7T1L9</accession>
<protein>
    <submittedName>
        <fullName evidence="1">Uncharacterized protein</fullName>
    </submittedName>
</protein>
<gene>
    <name evidence="1" type="ORF">PS435_11630</name>
</gene>
<proteinExistence type="predicted"/>
<dbReference type="EMBL" id="JAQSGK010000036">
    <property type="protein sequence ID" value="MEE6716511.1"/>
    <property type="molecule type" value="Genomic_DNA"/>
</dbReference>
<dbReference type="Proteomes" id="UP001330016">
    <property type="component" value="Unassembled WGS sequence"/>
</dbReference>